<sequence>MTTKMKNMVKSTKNISITVNKPVKLKIGKTRFVMAGTKKTKSKYASVNDFDHLVDKPVQIMNYIKSTPSTSTKTILQPFSSVGEKYEKELKIAQKPLMSTLILMSTDSFDYFNRKREKMADYKLISDYSISMTIILLCVYSAYSMFFQYREKLENKAALGEIEEEIL</sequence>
<protein>
    <submittedName>
        <fullName evidence="2">Uncharacterized protein</fullName>
    </submittedName>
</protein>
<organism evidence="2 3">
    <name type="scientific">Bonamia ostreae</name>
    <dbReference type="NCBI Taxonomy" id="126728"/>
    <lineage>
        <taxon>Eukaryota</taxon>
        <taxon>Sar</taxon>
        <taxon>Rhizaria</taxon>
        <taxon>Endomyxa</taxon>
        <taxon>Ascetosporea</taxon>
        <taxon>Haplosporida</taxon>
        <taxon>Bonamia</taxon>
    </lineage>
</organism>
<keyword evidence="1" id="KW-0472">Membrane</keyword>
<reference evidence="2 3" key="1">
    <citation type="journal article" date="2024" name="BMC Biol.">
        <title>Comparative genomics of Ascetosporea gives new insight into the evolutionary basis for animal parasitism in Rhizaria.</title>
        <authorList>
            <person name="Hiltunen Thoren M."/>
            <person name="Onut-Brannstrom I."/>
            <person name="Alfjorden A."/>
            <person name="Peckova H."/>
            <person name="Swords F."/>
            <person name="Hooper C."/>
            <person name="Holzer A.S."/>
            <person name="Bass D."/>
            <person name="Burki F."/>
        </authorList>
    </citation>
    <scope>NUCLEOTIDE SEQUENCE [LARGE SCALE GENOMIC DNA]</scope>
    <source>
        <strain evidence="2">20-A016</strain>
    </source>
</reference>
<proteinExistence type="predicted"/>
<gene>
    <name evidence="2" type="ORF">MHBO_000545</name>
</gene>
<dbReference type="Proteomes" id="UP001439008">
    <property type="component" value="Unassembled WGS sequence"/>
</dbReference>
<feature type="transmembrane region" description="Helical" evidence="1">
    <location>
        <begin position="124"/>
        <end position="143"/>
    </location>
</feature>
<evidence type="ECO:0000256" key="1">
    <source>
        <dbReference type="SAM" id="Phobius"/>
    </source>
</evidence>
<name>A0ABV2AG16_9EUKA</name>
<evidence type="ECO:0000313" key="3">
    <source>
        <dbReference type="Proteomes" id="UP001439008"/>
    </source>
</evidence>
<dbReference type="EMBL" id="JBDODL010000091">
    <property type="protein sequence ID" value="MES1918601.1"/>
    <property type="molecule type" value="Genomic_DNA"/>
</dbReference>
<accession>A0ABV2AG16</accession>
<comment type="caution">
    <text evidence="2">The sequence shown here is derived from an EMBL/GenBank/DDBJ whole genome shotgun (WGS) entry which is preliminary data.</text>
</comment>
<keyword evidence="3" id="KW-1185">Reference proteome</keyword>
<evidence type="ECO:0000313" key="2">
    <source>
        <dbReference type="EMBL" id="MES1918601.1"/>
    </source>
</evidence>
<keyword evidence="1" id="KW-0812">Transmembrane</keyword>
<keyword evidence="1" id="KW-1133">Transmembrane helix</keyword>